<dbReference type="AlphaFoldDB" id="A0A286XC89"/>
<sequence>MAPDVSCIFLAVLLSASCEVITSADQMCIECCLNHIRRLTR</sequence>
<dbReference type="Bgee" id="ENSCPOG00000000757">
    <property type="expression patterns" value="Expressed in heart left ventricle and 10 other cell types or tissues"/>
</dbReference>
<gene>
    <name evidence="2" type="primary">CD180</name>
</gene>
<evidence type="ECO:0000313" key="3">
    <source>
        <dbReference type="Proteomes" id="UP000005447"/>
    </source>
</evidence>
<dbReference type="VEuPathDB" id="HostDB:ENSCPOG00000000757"/>
<feature type="chain" id="PRO_5013103692" evidence="1">
    <location>
        <begin position="19"/>
        <end position="41"/>
    </location>
</feature>
<dbReference type="EMBL" id="AAKN02053271">
    <property type="status" value="NOT_ANNOTATED_CDS"/>
    <property type="molecule type" value="Genomic_DNA"/>
</dbReference>
<reference evidence="2" key="2">
    <citation type="submission" date="2025-08" db="UniProtKB">
        <authorList>
            <consortium name="Ensembl"/>
        </authorList>
    </citation>
    <scope>IDENTIFICATION</scope>
    <source>
        <strain evidence="2">2N</strain>
    </source>
</reference>
<accession>A0A286XC89</accession>
<proteinExistence type="predicted"/>
<name>A0A286XC89_CAVPO</name>
<dbReference type="Ensembl" id="ENSCPOT00000034515.1">
    <property type="protein sequence ID" value="ENSCPOP00000023056.1"/>
    <property type="gene ID" value="ENSCPOG00000000757.4"/>
</dbReference>
<evidence type="ECO:0000256" key="1">
    <source>
        <dbReference type="SAM" id="SignalP"/>
    </source>
</evidence>
<dbReference type="GeneTree" id="ENSGT00940000161183"/>
<keyword evidence="3" id="KW-1185">Reference proteome</keyword>
<organism evidence="2 3">
    <name type="scientific">Cavia porcellus</name>
    <name type="common">Guinea pig</name>
    <dbReference type="NCBI Taxonomy" id="10141"/>
    <lineage>
        <taxon>Eukaryota</taxon>
        <taxon>Metazoa</taxon>
        <taxon>Chordata</taxon>
        <taxon>Craniata</taxon>
        <taxon>Vertebrata</taxon>
        <taxon>Euteleostomi</taxon>
        <taxon>Mammalia</taxon>
        <taxon>Eutheria</taxon>
        <taxon>Euarchontoglires</taxon>
        <taxon>Glires</taxon>
        <taxon>Rodentia</taxon>
        <taxon>Hystricomorpha</taxon>
        <taxon>Caviidae</taxon>
        <taxon>Cavia</taxon>
    </lineage>
</organism>
<keyword evidence="1" id="KW-0732">Signal</keyword>
<reference evidence="3" key="1">
    <citation type="journal article" date="2011" name="Nature">
        <title>A high-resolution map of human evolutionary constraint using 29 mammals.</title>
        <authorList>
            <person name="Lindblad-Toh K."/>
            <person name="Garber M."/>
            <person name="Zuk O."/>
            <person name="Lin M.F."/>
            <person name="Parker B.J."/>
            <person name="Washietl S."/>
            <person name="Kheradpour P."/>
            <person name="Ernst J."/>
            <person name="Jordan G."/>
            <person name="Mauceli E."/>
            <person name="Ward L.D."/>
            <person name="Lowe C.B."/>
            <person name="Holloway A.K."/>
            <person name="Clamp M."/>
            <person name="Gnerre S."/>
            <person name="Alfoldi J."/>
            <person name="Beal K."/>
            <person name="Chang J."/>
            <person name="Clawson H."/>
            <person name="Cuff J."/>
            <person name="Di Palma F."/>
            <person name="Fitzgerald S."/>
            <person name="Flicek P."/>
            <person name="Guttman M."/>
            <person name="Hubisz M.J."/>
            <person name="Jaffe D.B."/>
            <person name="Jungreis I."/>
            <person name="Kent W.J."/>
            <person name="Kostka D."/>
            <person name="Lara M."/>
            <person name="Martins A.L."/>
            <person name="Massingham T."/>
            <person name="Moltke I."/>
            <person name="Raney B.J."/>
            <person name="Rasmussen M.D."/>
            <person name="Robinson J."/>
            <person name="Stark A."/>
            <person name="Vilella A.J."/>
            <person name="Wen J."/>
            <person name="Xie X."/>
            <person name="Zody M.C."/>
            <person name="Baldwin J."/>
            <person name="Bloom T."/>
            <person name="Chin C.W."/>
            <person name="Heiman D."/>
            <person name="Nicol R."/>
            <person name="Nusbaum C."/>
            <person name="Young S."/>
            <person name="Wilkinson J."/>
            <person name="Worley K.C."/>
            <person name="Kovar C.L."/>
            <person name="Muzny D.M."/>
            <person name="Gibbs R.A."/>
            <person name="Cree A."/>
            <person name="Dihn H.H."/>
            <person name="Fowler G."/>
            <person name="Jhangiani S."/>
            <person name="Joshi V."/>
            <person name="Lee S."/>
            <person name="Lewis L.R."/>
            <person name="Nazareth L.V."/>
            <person name="Okwuonu G."/>
            <person name="Santibanez J."/>
            <person name="Warren W.C."/>
            <person name="Mardis E.R."/>
            <person name="Weinstock G.M."/>
            <person name="Wilson R.K."/>
            <person name="Delehaunty K."/>
            <person name="Dooling D."/>
            <person name="Fronik C."/>
            <person name="Fulton L."/>
            <person name="Fulton B."/>
            <person name="Graves T."/>
            <person name="Minx P."/>
            <person name="Sodergren E."/>
            <person name="Birney E."/>
            <person name="Margulies E.H."/>
            <person name="Herrero J."/>
            <person name="Green E.D."/>
            <person name="Haussler D."/>
            <person name="Siepel A."/>
            <person name="Goldman N."/>
            <person name="Pollard K.S."/>
            <person name="Pedersen J.S."/>
            <person name="Lander E.S."/>
            <person name="Kellis M."/>
        </authorList>
    </citation>
    <scope>NUCLEOTIDE SEQUENCE [LARGE SCALE GENOMIC DNA]</scope>
    <source>
        <strain evidence="3">2N</strain>
    </source>
</reference>
<dbReference type="Proteomes" id="UP000005447">
    <property type="component" value="Unassembled WGS sequence"/>
</dbReference>
<evidence type="ECO:0000313" key="2">
    <source>
        <dbReference type="Ensembl" id="ENSCPOP00000023056.1"/>
    </source>
</evidence>
<feature type="signal peptide" evidence="1">
    <location>
        <begin position="1"/>
        <end position="18"/>
    </location>
</feature>
<reference evidence="2" key="3">
    <citation type="submission" date="2025-09" db="UniProtKB">
        <authorList>
            <consortium name="Ensembl"/>
        </authorList>
    </citation>
    <scope>IDENTIFICATION</scope>
    <source>
        <strain evidence="2">2N</strain>
    </source>
</reference>
<dbReference type="EMBL" id="AAKN02053270">
    <property type="status" value="NOT_ANNOTATED_CDS"/>
    <property type="molecule type" value="Genomic_DNA"/>
</dbReference>
<protein>
    <submittedName>
        <fullName evidence="2">CD180 molecule</fullName>
    </submittedName>
</protein>